<gene>
    <name evidence="3" type="ORF">KU306_09740</name>
</gene>
<dbReference type="RefSeq" id="WP_258301828.1">
    <property type="nucleotide sequence ID" value="NZ_CP078063.1"/>
</dbReference>
<reference evidence="3" key="1">
    <citation type="submission" date="2021-07" db="EMBL/GenBank/DDBJ databases">
        <title>Studies on halocins as antimicrobial molecules from haloarchaea.</title>
        <authorList>
            <person name="Kumar S."/>
            <person name="Khare S.K."/>
        </authorList>
    </citation>
    <scope>NUCLEOTIDE SEQUENCE</scope>
    <source>
        <strain evidence="3">NCIM 5678</strain>
    </source>
</reference>
<dbReference type="Gene3D" id="3.60.21.10">
    <property type="match status" value="1"/>
</dbReference>
<dbReference type="SUPFAM" id="SSF55816">
    <property type="entry name" value="5'-nucleotidase (syn. UDP-sugar hydrolase), C-terminal domain"/>
    <property type="match status" value="1"/>
</dbReference>
<dbReference type="PANTHER" id="PTHR11575">
    <property type="entry name" value="5'-NUCLEOTIDASE-RELATED"/>
    <property type="match status" value="1"/>
</dbReference>
<organism evidence="3 4">
    <name type="scientific">Haloferax larsenii</name>
    <dbReference type="NCBI Taxonomy" id="302484"/>
    <lineage>
        <taxon>Archaea</taxon>
        <taxon>Methanobacteriati</taxon>
        <taxon>Methanobacteriota</taxon>
        <taxon>Stenosarchaea group</taxon>
        <taxon>Halobacteria</taxon>
        <taxon>Halobacteriales</taxon>
        <taxon>Haloferacaceae</taxon>
        <taxon>Haloferax</taxon>
    </lineage>
</organism>
<dbReference type="InterPro" id="IPR036907">
    <property type="entry name" value="5'-Nucleotdase_C_sf"/>
</dbReference>
<protein>
    <submittedName>
        <fullName evidence="3">Bifunctional metallophosphatase/5'-nucleotidase</fullName>
    </submittedName>
</protein>
<feature type="region of interest" description="Disordered" evidence="1">
    <location>
        <begin position="1"/>
        <end position="31"/>
    </location>
</feature>
<keyword evidence="4" id="KW-1185">Reference proteome</keyword>
<dbReference type="Gene3D" id="3.90.780.10">
    <property type="entry name" value="5'-Nucleotidase, C-terminal domain"/>
    <property type="match status" value="1"/>
</dbReference>
<dbReference type="InterPro" id="IPR029052">
    <property type="entry name" value="Metallo-depent_PP-like"/>
</dbReference>
<sequence length="643" mass="68051">MATTSPAAALTAAPAGTNAGPTAPADVDTNATTNATNATTLTVLTYNDVQTAASNPTRMGRLVGVVNDRRQAHDNPTVVVGGGDQVSPSSFSPTSQWRVPVDVLNTLGPDAEVVGNHDLDYGFGAVENYSAASEFPWLVANVVHEDGSGIPGTKNYTIVERDGVRVGIVGLVDDAIKSKTAVDFDEQGYRVADFSRVGSRVATKLKDEKDVDVVVAAAHIGVPESKELARNTDNIDLIVTGDDEVAYAPKTVDGTTIVEAEARGAYVGEVNLSVTDDGVSLASGRLVTVDENSSVNQTAETIVSDARSSQLGEVVGRTNTTLDSRFASNYKDETAWGNLITDAFRDQTGSDVAVTNAGGIRGDFVIDRGNVTYDDVYTSLPFGNYLVTKRMTGEQLRELLASQVSTTDDNYGAQAQLQVSGVSYEYVPSENASPVVRDVYVNGEQLDEDAHYNVTVNSYMAGWAFEDRYGWSMAELPTTSEDYTLYGTVVAQYIDANSPVAPEDTNRIRRVDSHLGNVTVANPPAHAAKETVTVRKSVSSDSDSVNASSVVLQNATTGALDAESATVEDGELVVTFDQDEFRRLSDASQELELYAGYESSVYGDGYFQHAVANVDVNVPPGQDDSHPGGQPGSGDGGPPVCTV</sequence>
<dbReference type="GeneID" id="74529183"/>
<evidence type="ECO:0000256" key="1">
    <source>
        <dbReference type="SAM" id="MobiDB-lite"/>
    </source>
</evidence>
<feature type="domain" description="5'-Nucleotidase C-terminal" evidence="2">
    <location>
        <begin position="314"/>
        <end position="461"/>
    </location>
</feature>
<dbReference type="PRINTS" id="PR01607">
    <property type="entry name" value="APYRASEFAMLY"/>
</dbReference>
<dbReference type="EMBL" id="CP078063">
    <property type="protein sequence ID" value="UVE49209.1"/>
    <property type="molecule type" value="Genomic_DNA"/>
</dbReference>
<dbReference type="InterPro" id="IPR008334">
    <property type="entry name" value="5'-Nucleotdase_C"/>
</dbReference>
<dbReference type="PANTHER" id="PTHR11575:SF24">
    <property type="entry name" value="5'-NUCLEOTIDASE"/>
    <property type="match status" value="1"/>
</dbReference>
<evidence type="ECO:0000313" key="4">
    <source>
        <dbReference type="Proteomes" id="UP001058330"/>
    </source>
</evidence>
<proteinExistence type="predicted"/>
<dbReference type="SUPFAM" id="SSF56300">
    <property type="entry name" value="Metallo-dependent phosphatases"/>
    <property type="match status" value="1"/>
</dbReference>
<feature type="region of interest" description="Disordered" evidence="1">
    <location>
        <begin position="74"/>
        <end position="94"/>
    </location>
</feature>
<evidence type="ECO:0000259" key="2">
    <source>
        <dbReference type="Pfam" id="PF02872"/>
    </source>
</evidence>
<accession>A0ABY5RAP1</accession>
<evidence type="ECO:0000313" key="3">
    <source>
        <dbReference type="EMBL" id="UVE49209.1"/>
    </source>
</evidence>
<dbReference type="Proteomes" id="UP001058330">
    <property type="component" value="Chromosome"/>
</dbReference>
<feature type="region of interest" description="Disordered" evidence="1">
    <location>
        <begin position="618"/>
        <end position="643"/>
    </location>
</feature>
<name>A0ABY5RAP1_HALLR</name>
<dbReference type="Pfam" id="PF02872">
    <property type="entry name" value="5_nucleotid_C"/>
    <property type="match status" value="1"/>
</dbReference>
<dbReference type="InterPro" id="IPR006179">
    <property type="entry name" value="5_nucleotidase/apyrase"/>
</dbReference>